<dbReference type="InterPro" id="IPR023562">
    <property type="entry name" value="ClpP/TepA"/>
</dbReference>
<organism evidence="4">
    <name type="scientific">Chryseobacterium sp. B5</name>
    <dbReference type="NCBI Taxonomy" id="2050562"/>
    <lineage>
        <taxon>Bacteria</taxon>
        <taxon>Pseudomonadati</taxon>
        <taxon>Bacteroidota</taxon>
        <taxon>Flavobacteriia</taxon>
        <taxon>Flavobacteriales</taxon>
        <taxon>Weeksellaceae</taxon>
        <taxon>Chryseobacterium group</taxon>
        <taxon>Chryseobacterium</taxon>
    </lineage>
</organism>
<dbReference type="EMBL" id="PEKC01000023">
    <property type="protein sequence ID" value="PII36220.1"/>
    <property type="molecule type" value="Genomic_DNA"/>
</dbReference>
<gene>
    <name evidence="4" type="ORF">CTI11_08715</name>
</gene>
<sequence length="182" mass="19352">MDEKPIVWMTLSGVVDNGTITRSIPALYQANSSFSQINLLISSPGGHIASAVTIANVIKSLQIPVSTFNMGAIESCATLIYLAGSKRHTCDTASFMFHQPYSAGLQGSGSPEALKGAHDSLVLDIIRHRDIVVAAGATFDEQMWNIIERGNLHMNATDAIRTGVAHGFGLFSPTPGAPLHHV</sequence>
<protein>
    <recommendedName>
        <fullName evidence="5">ATP-dependent Clp protease proteolytic subunit</fullName>
    </recommendedName>
</protein>
<reference evidence="4" key="1">
    <citation type="submission" date="2017-10" db="EMBL/GenBank/DDBJ databases">
        <title>Chryseobacterium sp. B5 is a hydrocarbonoclastic and plant growth promoting bacterium.</title>
        <authorList>
            <person name="Thijs S."/>
            <person name="Gkorezis P."/>
            <person name="Van Hamme J."/>
        </authorList>
    </citation>
    <scope>NUCLEOTIDE SEQUENCE</scope>
    <source>
        <strain evidence="4">B5</strain>
    </source>
</reference>
<comment type="caution">
    <text evidence="4">The sequence shown here is derived from an EMBL/GenBank/DDBJ whole genome shotgun (WGS) entry which is preliminary data.</text>
</comment>
<evidence type="ECO:0000256" key="3">
    <source>
        <dbReference type="ARBA" id="ARBA00022825"/>
    </source>
</evidence>
<evidence type="ECO:0008006" key="5">
    <source>
        <dbReference type="Google" id="ProtNLM"/>
    </source>
</evidence>
<dbReference type="GO" id="GO:0004176">
    <property type="term" value="F:ATP-dependent peptidase activity"/>
    <property type="evidence" value="ECO:0007669"/>
    <property type="project" value="TreeGrafter"/>
</dbReference>
<dbReference type="Pfam" id="PF00574">
    <property type="entry name" value="CLP_protease"/>
    <property type="match status" value="1"/>
</dbReference>
<dbReference type="SUPFAM" id="SSF52096">
    <property type="entry name" value="ClpP/crotonase"/>
    <property type="match status" value="1"/>
</dbReference>
<dbReference type="GO" id="GO:0006515">
    <property type="term" value="P:protein quality control for misfolded or incompletely synthesized proteins"/>
    <property type="evidence" value="ECO:0007669"/>
    <property type="project" value="TreeGrafter"/>
</dbReference>
<keyword evidence="1" id="KW-0645">Protease</keyword>
<dbReference type="AlphaFoldDB" id="A0A2G7T8K6"/>
<evidence type="ECO:0000256" key="2">
    <source>
        <dbReference type="ARBA" id="ARBA00022801"/>
    </source>
</evidence>
<keyword evidence="2" id="KW-0378">Hydrolase</keyword>
<dbReference type="GO" id="GO:0004252">
    <property type="term" value="F:serine-type endopeptidase activity"/>
    <property type="evidence" value="ECO:0007669"/>
    <property type="project" value="TreeGrafter"/>
</dbReference>
<dbReference type="GO" id="GO:0051117">
    <property type="term" value="F:ATPase binding"/>
    <property type="evidence" value="ECO:0007669"/>
    <property type="project" value="TreeGrafter"/>
</dbReference>
<dbReference type="InterPro" id="IPR029045">
    <property type="entry name" value="ClpP/crotonase-like_dom_sf"/>
</dbReference>
<evidence type="ECO:0000313" key="4">
    <source>
        <dbReference type="EMBL" id="PII36220.1"/>
    </source>
</evidence>
<dbReference type="PANTHER" id="PTHR10381">
    <property type="entry name" value="ATP-DEPENDENT CLP PROTEASE PROTEOLYTIC SUBUNIT"/>
    <property type="match status" value="1"/>
</dbReference>
<dbReference type="Gene3D" id="3.90.226.10">
    <property type="entry name" value="2-enoyl-CoA Hydratase, Chain A, domain 1"/>
    <property type="match status" value="1"/>
</dbReference>
<dbReference type="PANTHER" id="PTHR10381:SF70">
    <property type="entry name" value="ATP-DEPENDENT CLP PROTEASE PROTEOLYTIC SUBUNIT"/>
    <property type="match status" value="1"/>
</dbReference>
<keyword evidence="3" id="KW-0720">Serine protease</keyword>
<accession>A0A2G7T8K6</accession>
<evidence type="ECO:0000256" key="1">
    <source>
        <dbReference type="ARBA" id="ARBA00022670"/>
    </source>
</evidence>
<name>A0A2G7T8K6_9FLAO</name>
<dbReference type="GO" id="GO:0009368">
    <property type="term" value="C:endopeptidase Clp complex"/>
    <property type="evidence" value="ECO:0007669"/>
    <property type="project" value="TreeGrafter"/>
</dbReference>
<proteinExistence type="predicted"/>